<feature type="domain" description="Glycosyltransferase 2-like" evidence="1">
    <location>
        <begin position="21"/>
        <end position="187"/>
    </location>
</feature>
<sequence>MTAEDRAGVDPAETAAASGISVVMPILNEERHLAESVAAVLAQEVSGPVEVLLAVGPSQDRTLEVAEELAAADDRVRVIDNPSGRTPDALNACLLAATYDVVARVDGHGILSPRYLQTALETLERTGAANVGGIMDAVGVTPFEEAVAIAMKSPIGVGGARFKLGGAEGPAETVYLGVFRRSWLDRIGGYDPRFSRAQDWEMNWRIRKLGGLVWFTPQLRVEYRPRGSFRTLARQYRDYGRWRRVVARQHPGSINLRYLAPPAATVAVAAGALGGLAWRPLLAVPATYLAGVTVGGLAISRGQRPEVAALVPGVLATMHLTWGWGFLTSRIRLGEEPDPLTRPQVQRTHSDGPVA</sequence>
<name>A0A542XDR1_9MICO</name>
<gene>
    <name evidence="2" type="ORF">FB554_2115</name>
</gene>
<dbReference type="PANTHER" id="PTHR43685">
    <property type="entry name" value="GLYCOSYLTRANSFERASE"/>
    <property type="match status" value="1"/>
</dbReference>
<dbReference type="CDD" id="cd02525">
    <property type="entry name" value="Succinoglycan_BP_ExoA"/>
    <property type="match status" value="1"/>
</dbReference>
<dbReference type="SUPFAM" id="SSF53448">
    <property type="entry name" value="Nucleotide-diphospho-sugar transferases"/>
    <property type="match status" value="1"/>
</dbReference>
<organism evidence="2 3">
    <name type="scientific">Barrientosiimonas humi</name>
    <dbReference type="NCBI Taxonomy" id="999931"/>
    <lineage>
        <taxon>Bacteria</taxon>
        <taxon>Bacillati</taxon>
        <taxon>Actinomycetota</taxon>
        <taxon>Actinomycetes</taxon>
        <taxon>Micrococcales</taxon>
        <taxon>Dermacoccaceae</taxon>
        <taxon>Barrientosiimonas</taxon>
    </lineage>
</organism>
<evidence type="ECO:0000259" key="1">
    <source>
        <dbReference type="Pfam" id="PF00535"/>
    </source>
</evidence>
<keyword evidence="3" id="KW-1185">Reference proteome</keyword>
<dbReference type="GO" id="GO:0016740">
    <property type="term" value="F:transferase activity"/>
    <property type="evidence" value="ECO:0007669"/>
    <property type="project" value="UniProtKB-KW"/>
</dbReference>
<dbReference type="RefSeq" id="WP_142005917.1">
    <property type="nucleotide sequence ID" value="NZ_CAJTBP010000001.1"/>
</dbReference>
<dbReference type="InterPro" id="IPR001173">
    <property type="entry name" value="Glyco_trans_2-like"/>
</dbReference>
<protein>
    <submittedName>
        <fullName evidence="2">Glycosyl transferase family 2</fullName>
    </submittedName>
</protein>
<dbReference type="Proteomes" id="UP000318336">
    <property type="component" value="Unassembled WGS sequence"/>
</dbReference>
<evidence type="ECO:0000313" key="3">
    <source>
        <dbReference type="Proteomes" id="UP000318336"/>
    </source>
</evidence>
<reference evidence="2 3" key="1">
    <citation type="submission" date="2019-06" db="EMBL/GenBank/DDBJ databases">
        <title>Sequencing the genomes of 1000 actinobacteria strains.</title>
        <authorList>
            <person name="Klenk H.-P."/>
        </authorList>
    </citation>
    <scope>NUCLEOTIDE SEQUENCE [LARGE SCALE GENOMIC DNA]</scope>
    <source>
        <strain evidence="2 3">DSM 24617</strain>
    </source>
</reference>
<dbReference type="InterPro" id="IPR029044">
    <property type="entry name" value="Nucleotide-diphossugar_trans"/>
</dbReference>
<dbReference type="InterPro" id="IPR050834">
    <property type="entry name" value="Glycosyltransf_2"/>
</dbReference>
<evidence type="ECO:0000313" key="2">
    <source>
        <dbReference type="EMBL" id="TQL33958.1"/>
    </source>
</evidence>
<comment type="caution">
    <text evidence="2">The sequence shown here is derived from an EMBL/GenBank/DDBJ whole genome shotgun (WGS) entry which is preliminary data.</text>
</comment>
<keyword evidence="2" id="KW-0808">Transferase</keyword>
<dbReference type="Gene3D" id="3.90.550.10">
    <property type="entry name" value="Spore Coat Polysaccharide Biosynthesis Protein SpsA, Chain A"/>
    <property type="match status" value="1"/>
</dbReference>
<dbReference type="AlphaFoldDB" id="A0A542XDR1"/>
<proteinExistence type="predicted"/>
<dbReference type="EMBL" id="VFOK01000001">
    <property type="protein sequence ID" value="TQL33958.1"/>
    <property type="molecule type" value="Genomic_DNA"/>
</dbReference>
<dbReference type="Pfam" id="PF00535">
    <property type="entry name" value="Glycos_transf_2"/>
    <property type="match status" value="1"/>
</dbReference>
<dbReference type="PANTHER" id="PTHR43685:SF2">
    <property type="entry name" value="GLYCOSYLTRANSFERASE 2-LIKE DOMAIN-CONTAINING PROTEIN"/>
    <property type="match status" value="1"/>
</dbReference>
<dbReference type="OrthoDB" id="1757142at2"/>
<accession>A0A542XDR1</accession>